<accession>A0A939BAB8</accession>
<dbReference type="SUPFAM" id="SSF52540">
    <property type="entry name" value="P-loop containing nucleoside triphosphate hydrolases"/>
    <property type="match status" value="1"/>
</dbReference>
<dbReference type="Pfam" id="PF13635">
    <property type="entry name" value="DUF4143"/>
    <property type="match status" value="1"/>
</dbReference>
<dbReference type="Pfam" id="PF13173">
    <property type="entry name" value="AAA_14"/>
    <property type="match status" value="1"/>
</dbReference>
<evidence type="ECO:0000259" key="2">
    <source>
        <dbReference type="Pfam" id="PF13635"/>
    </source>
</evidence>
<organism evidence="3 4">
    <name type="scientific">Bifidobacterium pullorum subsp. saeculare</name>
    <dbReference type="NCBI Taxonomy" id="78257"/>
    <lineage>
        <taxon>Bacteria</taxon>
        <taxon>Bacillati</taxon>
        <taxon>Actinomycetota</taxon>
        <taxon>Actinomycetes</taxon>
        <taxon>Bifidobacteriales</taxon>
        <taxon>Bifidobacteriaceae</taxon>
        <taxon>Bifidobacterium</taxon>
    </lineage>
</organism>
<evidence type="ECO:0000313" key="3">
    <source>
        <dbReference type="EMBL" id="MBM6699711.1"/>
    </source>
</evidence>
<keyword evidence="4" id="KW-1185">Reference proteome</keyword>
<protein>
    <submittedName>
        <fullName evidence="3">ATP-binding protein</fullName>
    </submittedName>
</protein>
<keyword evidence="3" id="KW-0547">Nucleotide-binding</keyword>
<dbReference type="InterPro" id="IPR027417">
    <property type="entry name" value="P-loop_NTPase"/>
</dbReference>
<feature type="domain" description="DUF4143" evidence="2">
    <location>
        <begin position="202"/>
        <end position="342"/>
    </location>
</feature>
<sequence length="402" mass="45226">MIERPGYVAMLERWRDRDVIKVITGVRRCGKSTLMGIWAQWLRDRGVADDHIIHINLEMLEYERLLDYHALHDEILGRCRDDAMHYVLIDEIQNVPDFQRAMDSLYVRPNIDLYVTGSNAKLLGGTLATLLSGRYVEIPMLPLSFAEYLSVPVGSAAADSSPRRRWSDYLHDGGFPAVSGLNGDDSLVRDYLDGILNTILIKDVAQRVQANVGLLRALVVYLYDNIGNLTTAAGVARALTSAGTKVTPPTVASYLDVLESAFVVYAVPRYDIRGKRILKQERKYYAVDLGLRRVLCSNDVRDAGRILENVVYLELLRRERAVFVGQGAGGEIDFVTNGADGRQYWQVSESTANSATLERELSSFAPLRDNYPKTLITMDDARPESYDGIRRVYALDWLAENR</sequence>
<dbReference type="PANTHER" id="PTHR33295">
    <property type="entry name" value="ATPASE"/>
    <property type="match status" value="1"/>
</dbReference>
<reference evidence="3" key="2">
    <citation type="journal article" date="2021" name="Sci. Rep.">
        <title>The distribution of antibiotic resistance genes in chicken gut microbiota commensals.</title>
        <authorList>
            <person name="Juricova H."/>
            <person name="Matiasovicova J."/>
            <person name="Kubasova T."/>
            <person name="Cejkova D."/>
            <person name="Rychlik I."/>
        </authorList>
    </citation>
    <scope>NUCLEOTIDE SEQUENCE</scope>
    <source>
        <strain evidence="3">An836</strain>
    </source>
</reference>
<dbReference type="PANTHER" id="PTHR33295:SF20">
    <property type="entry name" value="ATPASE"/>
    <property type="match status" value="1"/>
</dbReference>
<dbReference type="InterPro" id="IPR041682">
    <property type="entry name" value="AAA_14"/>
</dbReference>
<evidence type="ECO:0000259" key="1">
    <source>
        <dbReference type="Pfam" id="PF13173"/>
    </source>
</evidence>
<dbReference type="RefSeq" id="WP_204468678.1">
    <property type="nucleotide sequence ID" value="NZ_JACLYU010000007.1"/>
</dbReference>
<name>A0A939BAB8_9BIFI</name>
<keyword evidence="3" id="KW-0067">ATP-binding</keyword>
<proteinExistence type="predicted"/>
<dbReference type="InterPro" id="IPR025420">
    <property type="entry name" value="DUF4143"/>
</dbReference>
<dbReference type="Proteomes" id="UP000718821">
    <property type="component" value="Unassembled WGS sequence"/>
</dbReference>
<evidence type="ECO:0000313" key="4">
    <source>
        <dbReference type="Proteomes" id="UP000718821"/>
    </source>
</evidence>
<dbReference type="GO" id="GO:0005524">
    <property type="term" value="F:ATP binding"/>
    <property type="evidence" value="ECO:0007669"/>
    <property type="project" value="UniProtKB-KW"/>
</dbReference>
<feature type="domain" description="AAA" evidence="1">
    <location>
        <begin position="20"/>
        <end position="149"/>
    </location>
</feature>
<dbReference type="AlphaFoldDB" id="A0A939BAB8"/>
<dbReference type="EMBL" id="JACLYU010000007">
    <property type="protein sequence ID" value="MBM6699711.1"/>
    <property type="molecule type" value="Genomic_DNA"/>
</dbReference>
<comment type="caution">
    <text evidence="3">The sequence shown here is derived from an EMBL/GenBank/DDBJ whole genome shotgun (WGS) entry which is preliminary data.</text>
</comment>
<reference evidence="3" key="1">
    <citation type="submission" date="2020-08" db="EMBL/GenBank/DDBJ databases">
        <authorList>
            <person name="Cejkova D."/>
            <person name="Kubasova T."/>
            <person name="Jahodarova E."/>
            <person name="Rychlik I."/>
        </authorList>
    </citation>
    <scope>NUCLEOTIDE SEQUENCE</scope>
    <source>
        <strain evidence="3">An836</strain>
    </source>
</reference>
<gene>
    <name evidence="3" type="ORF">H7U32_05160</name>
</gene>